<comment type="caution">
    <text evidence="2">The sequence shown here is derived from an EMBL/GenBank/DDBJ whole genome shotgun (WGS) entry which is preliminary data.</text>
</comment>
<keyword evidence="3" id="KW-1185">Reference proteome</keyword>
<reference evidence="3" key="1">
    <citation type="journal article" date="2019" name="Int. J. Syst. Evol. Microbiol.">
        <title>The Global Catalogue of Microorganisms (GCM) 10K type strain sequencing project: providing services to taxonomists for standard genome sequencing and annotation.</title>
        <authorList>
            <consortium name="The Broad Institute Genomics Platform"/>
            <consortium name="The Broad Institute Genome Sequencing Center for Infectious Disease"/>
            <person name="Wu L."/>
            <person name="Ma J."/>
        </authorList>
    </citation>
    <scope>NUCLEOTIDE SEQUENCE [LARGE SCALE GENOMIC DNA]</scope>
    <source>
        <strain evidence="3">KCTC 12907</strain>
    </source>
</reference>
<protein>
    <submittedName>
        <fullName evidence="2">FxsA family protein</fullName>
    </submittedName>
</protein>
<dbReference type="EMBL" id="JBHTAI010000007">
    <property type="protein sequence ID" value="MFC7149549.1"/>
    <property type="molecule type" value="Genomic_DNA"/>
</dbReference>
<organism evidence="2 3">
    <name type="scientific">Cohnella cellulosilytica</name>
    <dbReference type="NCBI Taxonomy" id="986710"/>
    <lineage>
        <taxon>Bacteria</taxon>
        <taxon>Bacillati</taxon>
        <taxon>Bacillota</taxon>
        <taxon>Bacilli</taxon>
        <taxon>Bacillales</taxon>
        <taxon>Paenibacillaceae</taxon>
        <taxon>Cohnella</taxon>
    </lineage>
</organism>
<evidence type="ECO:0000313" key="3">
    <source>
        <dbReference type="Proteomes" id="UP001596378"/>
    </source>
</evidence>
<proteinExistence type="predicted"/>
<keyword evidence="1" id="KW-0812">Transmembrane</keyword>
<keyword evidence="1" id="KW-1133">Transmembrane helix</keyword>
<feature type="transmembrane region" description="Helical" evidence="1">
    <location>
        <begin position="7"/>
        <end position="26"/>
    </location>
</feature>
<evidence type="ECO:0000313" key="2">
    <source>
        <dbReference type="EMBL" id="MFC7149549.1"/>
    </source>
</evidence>
<dbReference type="NCBIfam" id="NF008528">
    <property type="entry name" value="PRK11463.1-2"/>
    <property type="match status" value="1"/>
</dbReference>
<dbReference type="RefSeq" id="WP_378051393.1">
    <property type="nucleotide sequence ID" value="NZ_JBHMDN010000034.1"/>
</dbReference>
<dbReference type="InterPro" id="IPR007313">
    <property type="entry name" value="FxsA"/>
</dbReference>
<feature type="transmembrane region" description="Helical" evidence="1">
    <location>
        <begin position="32"/>
        <end position="50"/>
    </location>
</feature>
<gene>
    <name evidence="2" type="ORF">ACFQMJ_13510</name>
</gene>
<evidence type="ECO:0000256" key="1">
    <source>
        <dbReference type="SAM" id="Phobius"/>
    </source>
</evidence>
<accession>A0ABW2FC30</accession>
<dbReference type="PANTHER" id="PTHR35335:SF1">
    <property type="entry name" value="UPF0716 PROTEIN FXSA"/>
    <property type="match status" value="1"/>
</dbReference>
<dbReference type="Pfam" id="PF04186">
    <property type="entry name" value="FxsA"/>
    <property type="match status" value="1"/>
</dbReference>
<keyword evidence="1" id="KW-0472">Membrane</keyword>
<feature type="transmembrane region" description="Helical" evidence="1">
    <location>
        <begin position="71"/>
        <end position="91"/>
    </location>
</feature>
<sequence>MTALQRKVLAIIVLAILIEIWGIYMVGSWIGGFWTFGLLLATSLLGAYLIQTEGRRVWRQAQQQMQSGQPPGHTLLEGLCVLAGGILLIVPGFVSDLIGLTLLLPLTRPLYRLFLYRWLERLVRGGRFTIYRGPNR</sequence>
<name>A0ABW2FC30_9BACL</name>
<dbReference type="Proteomes" id="UP001596378">
    <property type="component" value="Unassembled WGS sequence"/>
</dbReference>
<dbReference type="PANTHER" id="PTHR35335">
    <property type="entry name" value="UPF0716 PROTEIN FXSA"/>
    <property type="match status" value="1"/>
</dbReference>